<dbReference type="GeneID" id="78570714"/>
<proteinExistence type="predicted"/>
<dbReference type="SUPFAM" id="SSF47729">
    <property type="entry name" value="IHF-like DNA-binding proteins"/>
    <property type="match status" value="1"/>
</dbReference>
<organism evidence="4 6">
    <name type="scientific">Prevotella pallens</name>
    <dbReference type="NCBI Taxonomy" id="60133"/>
    <lineage>
        <taxon>Bacteria</taxon>
        <taxon>Pseudomonadati</taxon>
        <taxon>Bacteroidota</taxon>
        <taxon>Bacteroidia</taxon>
        <taxon>Bacteroidales</taxon>
        <taxon>Prevotellaceae</taxon>
        <taxon>Prevotella</taxon>
    </lineage>
</organism>
<evidence type="ECO:0000313" key="3">
    <source>
        <dbReference type="EMBL" id="RAS42752.1"/>
    </source>
</evidence>
<keyword evidence="5" id="KW-1185">Reference proteome</keyword>
<gene>
    <name evidence="3" type="ORF">BC673_12818</name>
    <name evidence="4" type="ORF">NCTC13043_01018</name>
</gene>
<dbReference type="InterPro" id="IPR036388">
    <property type="entry name" value="WH-like_DNA-bd_sf"/>
</dbReference>
<dbReference type="EMBL" id="QLTQ01000028">
    <property type="protein sequence ID" value="RAS42752.1"/>
    <property type="molecule type" value="Genomic_DNA"/>
</dbReference>
<accession>A0A379F1D1</accession>
<dbReference type="InterPro" id="IPR010992">
    <property type="entry name" value="IHF-like_DNA-bd_dom_sf"/>
</dbReference>
<reference evidence="3 5" key="1">
    <citation type="submission" date="2018-06" db="EMBL/GenBank/DDBJ databases">
        <title>Genomic Encyclopedia of Archaeal and Bacterial Type Strains, Phase II (KMG-II): from individual species to whole genera.</title>
        <authorList>
            <person name="Goeker M."/>
        </authorList>
    </citation>
    <scope>NUCLEOTIDE SEQUENCE [LARGE SCALE GENOMIC DNA]</scope>
    <source>
        <strain evidence="3 5">DSM 18710</strain>
    </source>
</reference>
<sequence length="203" mass="22877">MSVDYKLLKSYSKLPNKTEYRAVVVENQKIGLRRIADTIEQDMSLTSADIVAAEAALRDEIVRNLMLGNSVHLPGIGHFSLSVDGDVYEDPRTHHHRLRNAKVKTVKFRPDKEMIDSLRKTEFVNVTYKHGSSDVPTEKEIDEAIEALLSKKPFITVADFRSHLNLSSTYAYRITAQLAKAGKLCDIGSGRSKIYVRGEAREE</sequence>
<dbReference type="AlphaFoldDB" id="A0A379F1D1"/>
<dbReference type="Pfam" id="PF18291">
    <property type="entry name" value="HU-HIG"/>
    <property type="match status" value="1"/>
</dbReference>
<dbReference type="RefSeq" id="WP_006044973.1">
    <property type="nucleotide sequence ID" value="NZ_CAJPLF010000094.1"/>
</dbReference>
<dbReference type="Gene3D" id="4.10.520.10">
    <property type="entry name" value="IHF-like DNA-binding proteins"/>
    <property type="match status" value="1"/>
</dbReference>
<dbReference type="Proteomes" id="UP000249852">
    <property type="component" value="Unassembled WGS sequence"/>
</dbReference>
<evidence type="ECO:0000313" key="5">
    <source>
        <dbReference type="Proteomes" id="UP000249852"/>
    </source>
</evidence>
<dbReference type="Proteomes" id="UP000254235">
    <property type="component" value="Unassembled WGS sequence"/>
</dbReference>
<name>A0A379F1D1_9BACT</name>
<feature type="domain" description="HU" evidence="2">
    <location>
        <begin position="1"/>
        <end position="123"/>
    </location>
</feature>
<evidence type="ECO:0000259" key="2">
    <source>
        <dbReference type="Pfam" id="PF18291"/>
    </source>
</evidence>
<protein>
    <submittedName>
        <fullName evidence="3">HU-like DNA-binding protein</fullName>
    </submittedName>
    <submittedName>
        <fullName evidence="4">Putative DNA-binding protein</fullName>
    </submittedName>
</protein>
<evidence type="ECO:0000256" key="1">
    <source>
        <dbReference type="ARBA" id="ARBA00023125"/>
    </source>
</evidence>
<dbReference type="Gene3D" id="1.10.10.10">
    <property type="entry name" value="Winged helix-like DNA-binding domain superfamily/Winged helix DNA-binding domain"/>
    <property type="match status" value="1"/>
</dbReference>
<dbReference type="EMBL" id="UGTP01000001">
    <property type="protein sequence ID" value="SUC12415.1"/>
    <property type="molecule type" value="Genomic_DNA"/>
</dbReference>
<dbReference type="GO" id="GO:0003677">
    <property type="term" value="F:DNA binding"/>
    <property type="evidence" value="ECO:0007669"/>
    <property type="project" value="UniProtKB-KW"/>
</dbReference>
<evidence type="ECO:0000313" key="6">
    <source>
        <dbReference type="Proteomes" id="UP000254235"/>
    </source>
</evidence>
<dbReference type="OrthoDB" id="1070719at2"/>
<dbReference type="InterPro" id="IPR041607">
    <property type="entry name" value="HU-HIG"/>
</dbReference>
<keyword evidence="1 4" id="KW-0238">DNA-binding</keyword>
<evidence type="ECO:0000313" key="4">
    <source>
        <dbReference type="EMBL" id="SUC12415.1"/>
    </source>
</evidence>
<reference evidence="4 6" key="2">
    <citation type="submission" date="2018-06" db="EMBL/GenBank/DDBJ databases">
        <authorList>
            <consortium name="Pathogen Informatics"/>
            <person name="Doyle S."/>
        </authorList>
    </citation>
    <scope>NUCLEOTIDE SEQUENCE [LARGE SCALE GENOMIC DNA]</scope>
    <source>
        <strain evidence="4 6">NCTC13043</strain>
    </source>
</reference>